<dbReference type="SMART" id="SM00214">
    <property type="entry name" value="VWC"/>
    <property type="match status" value="2"/>
</dbReference>
<sequence>MCRKRACPVLNCPDWATHKLPGHKCPSCKGERTIFDVPGSCYLSHHVYGQGDRHNPDICTSCVCQQGTMLCEREQCSQLDCPFNERVLPPGACCPICLNQRSCDANGRKIKHGGVWYQDACSRCTCYNGAWECSHTKCPALSCAKGFVVKPEEKSCCPTCVQEHATCSVRGKSSDRIETFGKLVYRTQGYCLHELVKDCGQETFSIKVKYDKMKSNAKTRGQVRSQARSQVMVSNQLDLVSIRFGSTNVKLFRSGKIRVNRTSGNLKTNHKIQQGKLTSASNLAELIKNRDGAAPKKLSVSVRGQTVSVRLLTLGVMVTWNIAKNNLKVKVDAQRYLGDRRLCGLCGSVILSESTNLTGNEGSGITRNKRFEPALPSYMAWAWRRGQICKERNKAALHELRREAVSDNSRFDTEVIALLNKLGQLDNISTGKNRPVSDNNKNDDNGEGKSYTTVVDVLNPEPSVKQPAPEMSITEELSKQEAPVGKPVAGVQTNSDGELTTARPQLYSDTVIKSSTAKMSTADYSFPEHSARVLKAFATQADEVPSCLPTSDEYKDAEAKCRGVRDHKLQFCSGPLLVDTFMRVRREHLRHTGPGPPISEPAMKSAISQELWSDLVPKNPDIIY</sequence>
<evidence type="ECO:0000256" key="3">
    <source>
        <dbReference type="ARBA" id="ARBA00022729"/>
    </source>
</evidence>
<dbReference type="Proteomes" id="UP000735302">
    <property type="component" value="Unassembled WGS sequence"/>
</dbReference>
<feature type="region of interest" description="Disordered" evidence="4">
    <location>
        <begin position="427"/>
        <end position="449"/>
    </location>
</feature>
<dbReference type="PROSITE" id="PS01208">
    <property type="entry name" value="VWFC_1"/>
    <property type="match status" value="1"/>
</dbReference>
<protein>
    <submittedName>
        <fullName evidence="7">Bmp-binding endothelial regulator protein-like</fullName>
    </submittedName>
</protein>
<keyword evidence="8" id="KW-1185">Reference proteome</keyword>
<proteinExistence type="predicted"/>
<comment type="caution">
    <text evidence="7">The sequence shown here is derived from an EMBL/GenBank/DDBJ whole genome shotgun (WGS) entry which is preliminary data.</text>
</comment>
<evidence type="ECO:0000313" key="7">
    <source>
        <dbReference type="EMBL" id="GFO42615.1"/>
    </source>
</evidence>
<dbReference type="InterPro" id="IPR001007">
    <property type="entry name" value="VWF_dom"/>
</dbReference>
<dbReference type="EMBL" id="BLXT01007807">
    <property type="protein sequence ID" value="GFO42615.1"/>
    <property type="molecule type" value="Genomic_DNA"/>
</dbReference>
<name>A0AAV4DF38_9GAST</name>
<dbReference type="PANTHER" id="PTHR46698">
    <property type="entry name" value="CROSSVEINLESS 2"/>
    <property type="match status" value="1"/>
</dbReference>
<dbReference type="SUPFAM" id="SSF57603">
    <property type="entry name" value="FnI-like domain"/>
    <property type="match status" value="2"/>
</dbReference>
<feature type="domain" description="VWFC" evidence="5">
    <location>
        <begin position="101"/>
        <end position="161"/>
    </location>
</feature>
<evidence type="ECO:0000256" key="1">
    <source>
        <dbReference type="ARBA" id="ARBA00004613"/>
    </source>
</evidence>
<evidence type="ECO:0000313" key="8">
    <source>
        <dbReference type="Proteomes" id="UP000735302"/>
    </source>
</evidence>
<reference evidence="7 8" key="1">
    <citation type="journal article" date="2021" name="Elife">
        <title>Chloroplast acquisition without the gene transfer in kleptoplastic sea slugs, Plakobranchus ocellatus.</title>
        <authorList>
            <person name="Maeda T."/>
            <person name="Takahashi S."/>
            <person name="Yoshida T."/>
            <person name="Shimamura S."/>
            <person name="Takaki Y."/>
            <person name="Nagai Y."/>
            <person name="Toyoda A."/>
            <person name="Suzuki Y."/>
            <person name="Arimoto A."/>
            <person name="Ishii H."/>
            <person name="Satoh N."/>
            <person name="Nishiyama T."/>
            <person name="Hasebe M."/>
            <person name="Maruyama T."/>
            <person name="Minagawa J."/>
            <person name="Obokata J."/>
            <person name="Shigenobu S."/>
        </authorList>
    </citation>
    <scope>NUCLEOTIDE SEQUENCE [LARGE SCALE GENOMIC DNA]</scope>
</reference>
<dbReference type="GO" id="GO:0005576">
    <property type="term" value="C:extracellular region"/>
    <property type="evidence" value="ECO:0007669"/>
    <property type="project" value="UniProtKB-SubCell"/>
</dbReference>
<evidence type="ECO:0000259" key="6">
    <source>
        <dbReference type="PROSITE" id="PS51233"/>
    </source>
</evidence>
<comment type="subcellular location">
    <subcellularLocation>
        <location evidence="1">Secreted</location>
    </subcellularLocation>
</comment>
<dbReference type="Pfam" id="PF00093">
    <property type="entry name" value="VWC"/>
    <property type="match status" value="2"/>
</dbReference>
<evidence type="ECO:0000259" key="5">
    <source>
        <dbReference type="PROSITE" id="PS50184"/>
    </source>
</evidence>
<dbReference type="Gene3D" id="6.20.200.20">
    <property type="match status" value="2"/>
</dbReference>
<evidence type="ECO:0000256" key="4">
    <source>
        <dbReference type="SAM" id="MobiDB-lite"/>
    </source>
</evidence>
<keyword evidence="2" id="KW-0964">Secreted</keyword>
<dbReference type="PROSITE" id="PS50184">
    <property type="entry name" value="VWFC_2"/>
    <property type="match status" value="2"/>
</dbReference>
<dbReference type="AlphaFoldDB" id="A0AAV4DF38"/>
<dbReference type="PANTHER" id="PTHR46698:SF4">
    <property type="entry name" value="CROSSVEINLESS 2"/>
    <property type="match status" value="1"/>
</dbReference>
<feature type="domain" description="VWFD" evidence="6">
    <location>
        <begin position="165"/>
        <end position="390"/>
    </location>
</feature>
<dbReference type="Pfam" id="PF00094">
    <property type="entry name" value="VWD"/>
    <property type="match status" value="1"/>
</dbReference>
<keyword evidence="3" id="KW-0732">Signal</keyword>
<gene>
    <name evidence="7" type="ORF">PoB_006912000</name>
</gene>
<dbReference type="InterPro" id="IPR001846">
    <property type="entry name" value="VWF_type-D"/>
</dbReference>
<feature type="domain" description="VWFC" evidence="5">
    <location>
        <begin position="39"/>
        <end position="98"/>
    </location>
</feature>
<evidence type="ECO:0000256" key="2">
    <source>
        <dbReference type="ARBA" id="ARBA00022525"/>
    </source>
</evidence>
<dbReference type="PROSITE" id="PS51233">
    <property type="entry name" value="VWFD"/>
    <property type="match status" value="1"/>
</dbReference>
<dbReference type="InterPro" id="IPR052424">
    <property type="entry name" value="Kielin_Chordin-BMP_Reg"/>
</dbReference>
<accession>A0AAV4DF38</accession>
<organism evidence="7 8">
    <name type="scientific">Plakobranchus ocellatus</name>
    <dbReference type="NCBI Taxonomy" id="259542"/>
    <lineage>
        <taxon>Eukaryota</taxon>
        <taxon>Metazoa</taxon>
        <taxon>Spiralia</taxon>
        <taxon>Lophotrochozoa</taxon>
        <taxon>Mollusca</taxon>
        <taxon>Gastropoda</taxon>
        <taxon>Heterobranchia</taxon>
        <taxon>Euthyneura</taxon>
        <taxon>Panpulmonata</taxon>
        <taxon>Sacoglossa</taxon>
        <taxon>Placobranchoidea</taxon>
        <taxon>Plakobranchidae</taxon>
        <taxon>Plakobranchus</taxon>
    </lineage>
</organism>